<dbReference type="PANTHER" id="PTHR38686:SF1">
    <property type="entry name" value="APOLIPOPROTEIN N-ACYLTRANSFERASE"/>
    <property type="match status" value="1"/>
</dbReference>
<feature type="transmembrane region" description="Helical" evidence="8">
    <location>
        <begin position="58"/>
        <end position="77"/>
    </location>
</feature>
<keyword evidence="10" id="KW-0449">Lipoprotein</keyword>
<dbReference type="EMBL" id="MEYJ01000031">
    <property type="protein sequence ID" value="OGD35566.1"/>
    <property type="molecule type" value="Genomic_DNA"/>
</dbReference>
<evidence type="ECO:0000259" key="9">
    <source>
        <dbReference type="PROSITE" id="PS50263"/>
    </source>
</evidence>
<dbReference type="SUPFAM" id="SSF56317">
    <property type="entry name" value="Carbon-nitrogen hydrolase"/>
    <property type="match status" value="1"/>
</dbReference>
<reference evidence="10 11" key="1">
    <citation type="journal article" date="2016" name="Nat. Commun.">
        <title>Thousands of microbial genomes shed light on interconnected biogeochemical processes in an aquifer system.</title>
        <authorList>
            <person name="Anantharaman K."/>
            <person name="Brown C.T."/>
            <person name="Hug L.A."/>
            <person name="Sharon I."/>
            <person name="Castelle C.J."/>
            <person name="Probst A.J."/>
            <person name="Thomas B.C."/>
            <person name="Singh A."/>
            <person name="Wilkins M.J."/>
            <person name="Karaoz U."/>
            <person name="Brodie E.L."/>
            <person name="Williams K.H."/>
            <person name="Hubbard S.S."/>
            <person name="Banfield J.F."/>
        </authorList>
    </citation>
    <scope>NUCLEOTIDE SEQUENCE [LARGE SCALE GENOMIC DNA]</scope>
</reference>
<proteinExistence type="inferred from homology"/>
<dbReference type="HAMAP" id="MF_01148">
    <property type="entry name" value="Lnt"/>
    <property type="match status" value="1"/>
</dbReference>
<feature type="transmembrane region" description="Helical" evidence="8">
    <location>
        <begin position="134"/>
        <end position="158"/>
    </location>
</feature>
<dbReference type="InterPro" id="IPR003010">
    <property type="entry name" value="C-N_Hydrolase"/>
</dbReference>
<comment type="pathway">
    <text evidence="8">Protein modification; lipoprotein biosynthesis (N-acyl transfer).</text>
</comment>
<dbReference type="InterPro" id="IPR045378">
    <property type="entry name" value="LNT_N"/>
</dbReference>
<name>A0A1F5BY77_9BACT</name>
<gene>
    <name evidence="8" type="primary">lnt</name>
    <name evidence="10" type="ORF">A2W39_02080</name>
</gene>
<feature type="transmembrane region" description="Helical" evidence="8">
    <location>
        <begin position="30"/>
        <end position="46"/>
    </location>
</feature>
<dbReference type="InterPro" id="IPR004563">
    <property type="entry name" value="Apolipo_AcylTrfase"/>
</dbReference>
<accession>A0A1F5BY77</accession>
<dbReference type="Proteomes" id="UP000178395">
    <property type="component" value="Unassembled WGS sequence"/>
</dbReference>
<keyword evidence="3 8" id="KW-0808">Transferase</keyword>
<dbReference type="UniPathway" id="UPA00666"/>
<comment type="function">
    <text evidence="8">Catalyzes the phospholipid dependent N-acylation of the N-terminal cysteine of apolipoprotein, the last step in lipoprotein maturation.</text>
</comment>
<dbReference type="AlphaFoldDB" id="A0A1F5BY77"/>
<comment type="catalytic activity">
    <reaction evidence="8">
        <text>N-terminal S-1,2-diacyl-sn-glyceryl-L-cysteinyl-[lipoprotein] + a glycerophospholipid = N-acyl-S-1,2-diacyl-sn-glyceryl-L-cysteinyl-[lipoprotein] + a 2-acyl-sn-glycero-3-phospholipid + H(+)</text>
        <dbReference type="Rhea" id="RHEA:48228"/>
        <dbReference type="Rhea" id="RHEA-COMP:14681"/>
        <dbReference type="Rhea" id="RHEA-COMP:14684"/>
        <dbReference type="ChEBI" id="CHEBI:15378"/>
        <dbReference type="ChEBI" id="CHEBI:136912"/>
        <dbReference type="ChEBI" id="CHEBI:140656"/>
        <dbReference type="ChEBI" id="CHEBI:140657"/>
        <dbReference type="ChEBI" id="CHEBI:140660"/>
        <dbReference type="EC" id="2.3.1.269"/>
    </reaction>
</comment>
<dbReference type="Gene3D" id="3.60.110.10">
    <property type="entry name" value="Carbon-nitrogen hydrolase"/>
    <property type="match status" value="1"/>
</dbReference>
<evidence type="ECO:0000256" key="1">
    <source>
        <dbReference type="ARBA" id="ARBA00004651"/>
    </source>
</evidence>
<evidence type="ECO:0000256" key="5">
    <source>
        <dbReference type="ARBA" id="ARBA00022989"/>
    </source>
</evidence>
<evidence type="ECO:0000256" key="2">
    <source>
        <dbReference type="ARBA" id="ARBA00022475"/>
    </source>
</evidence>
<comment type="subcellular location">
    <subcellularLocation>
        <location evidence="1 8">Cell membrane</location>
        <topology evidence="1 8">Multi-pass membrane protein</topology>
    </subcellularLocation>
</comment>
<organism evidence="10 11">
    <name type="scientific">Candidatus Azambacteria bacterium RIFCSPHIGHO2_01_46_10</name>
    <dbReference type="NCBI Taxonomy" id="1797293"/>
    <lineage>
        <taxon>Bacteria</taxon>
        <taxon>Candidatus Azamiibacteriota</taxon>
    </lineage>
</organism>
<feature type="transmembrane region" description="Helical" evidence="8">
    <location>
        <begin position="97"/>
        <end position="122"/>
    </location>
</feature>
<evidence type="ECO:0000256" key="4">
    <source>
        <dbReference type="ARBA" id="ARBA00022692"/>
    </source>
</evidence>
<dbReference type="PANTHER" id="PTHR38686">
    <property type="entry name" value="APOLIPOPROTEIN N-ACYLTRANSFERASE"/>
    <property type="match status" value="1"/>
</dbReference>
<feature type="domain" description="CN hydrolase" evidence="9">
    <location>
        <begin position="265"/>
        <end position="524"/>
    </location>
</feature>
<feature type="transmembrane region" description="Helical" evidence="8">
    <location>
        <begin position="183"/>
        <end position="207"/>
    </location>
</feature>
<dbReference type="InterPro" id="IPR036526">
    <property type="entry name" value="C-N_Hydrolase_sf"/>
</dbReference>
<comment type="similarity">
    <text evidence="8">Belongs to the CN hydrolase family. Apolipoprotein N-acyltransferase subfamily.</text>
</comment>
<dbReference type="GO" id="GO:0016410">
    <property type="term" value="F:N-acyltransferase activity"/>
    <property type="evidence" value="ECO:0007669"/>
    <property type="project" value="UniProtKB-UniRule"/>
</dbReference>
<feature type="transmembrane region" description="Helical" evidence="8">
    <location>
        <begin position="7"/>
        <end position="24"/>
    </location>
</feature>
<dbReference type="NCBIfam" id="TIGR00546">
    <property type="entry name" value="lnt"/>
    <property type="match status" value="1"/>
</dbReference>
<keyword evidence="7 8" id="KW-0012">Acyltransferase</keyword>
<evidence type="ECO:0000256" key="7">
    <source>
        <dbReference type="ARBA" id="ARBA00023315"/>
    </source>
</evidence>
<evidence type="ECO:0000256" key="3">
    <source>
        <dbReference type="ARBA" id="ARBA00022679"/>
    </source>
</evidence>
<comment type="caution">
    <text evidence="10">The sequence shown here is derived from an EMBL/GenBank/DDBJ whole genome shotgun (WGS) entry which is preliminary data.</text>
</comment>
<dbReference type="GO" id="GO:0042158">
    <property type="term" value="P:lipoprotein biosynthetic process"/>
    <property type="evidence" value="ECO:0007669"/>
    <property type="project" value="UniProtKB-UniRule"/>
</dbReference>
<keyword evidence="6 8" id="KW-0472">Membrane</keyword>
<dbReference type="EC" id="2.3.1.269" evidence="8"/>
<dbReference type="Pfam" id="PF20154">
    <property type="entry name" value="LNT_N"/>
    <property type="match status" value="1"/>
</dbReference>
<keyword evidence="4 8" id="KW-0812">Transmembrane</keyword>
<feature type="transmembrane region" description="Helical" evidence="8">
    <location>
        <begin position="237"/>
        <end position="255"/>
    </location>
</feature>
<evidence type="ECO:0000256" key="6">
    <source>
        <dbReference type="ARBA" id="ARBA00023136"/>
    </source>
</evidence>
<protein>
    <recommendedName>
        <fullName evidence="8">Apolipoprotein N-acyltransferase</fullName>
        <shortName evidence="8">ALP N-acyltransferase</shortName>
        <ecNumber evidence="8">2.3.1.269</ecNumber>
    </recommendedName>
</protein>
<keyword evidence="5 8" id="KW-1133">Transmembrane helix</keyword>
<sequence>MIQRYKYFLLPVASGVLLALSQPSFPAGQWGRFLIWFALVPLLFFVQREDLSKRRVFFGGFLAGLIFLGTSVGWFWGAYPLEWAGIENKFLGFPLTLFIWLLSAAELALFIGLFSLTLNYFFKKASAKISQFWLLFFIPSLWILFEYFRAWGFGVFWLGSESLLGPHWTFGNLAYSLAESAPLLQLASIGGIYGLSFLIVFVNAALFRTVQTNGGSFQRLIMPGDWNRRALKNFSPLIAAALLISVLYPAGWLILKNKNVSGKETKVAILQTKIPSTFQPTFQRQMEILTQQFSLLAEVVKNGKDSEIIVFPEGANLIGVLGEERSKNFFNEIFEGKQKLIIDSGPMIDENDKLSIATFYFDPQKGVLAQDEKHFLMPLGEYLPYWFKAAAAIAGEGEWTRRFEERRGYKKGPENEVFTWEDGRQKQKFASLLCSGFLSPNMNRRAAGADAEVLVVSGSESIFRGAPSLVKQKIAMAKFRAVENNRFYLQATNYDRAFIINSKGQIQKIAPNLEPTVLVDNIVFISEKTWYTKLGDWILILALLIIIAANKHNVNLLAKK</sequence>
<evidence type="ECO:0000313" key="10">
    <source>
        <dbReference type="EMBL" id="OGD35566.1"/>
    </source>
</evidence>
<dbReference type="GO" id="GO:0005886">
    <property type="term" value="C:plasma membrane"/>
    <property type="evidence" value="ECO:0007669"/>
    <property type="project" value="UniProtKB-SubCell"/>
</dbReference>
<evidence type="ECO:0000313" key="11">
    <source>
        <dbReference type="Proteomes" id="UP000178395"/>
    </source>
</evidence>
<keyword evidence="2 8" id="KW-1003">Cell membrane</keyword>
<dbReference type="PROSITE" id="PS50263">
    <property type="entry name" value="CN_HYDROLASE"/>
    <property type="match status" value="1"/>
</dbReference>
<evidence type="ECO:0000256" key="8">
    <source>
        <dbReference type="HAMAP-Rule" id="MF_01148"/>
    </source>
</evidence>